<dbReference type="EMBL" id="JAVRQU010000009">
    <property type="protein sequence ID" value="KAK5698975.1"/>
    <property type="molecule type" value="Genomic_DNA"/>
</dbReference>
<feature type="compositionally biased region" description="Basic and acidic residues" evidence="1">
    <location>
        <begin position="83"/>
        <end position="99"/>
    </location>
</feature>
<evidence type="ECO:0000313" key="3">
    <source>
        <dbReference type="Proteomes" id="UP001310594"/>
    </source>
</evidence>
<sequence>MDLYNQIRHPRRLNDEERPHPIIWWLAGGQSRRCIPARGVPTGAVLRERREVERQNREAVGFLGTLVGAREVHQTRRQLREAAGRVLDAAKDKKDKPEEGSAEQAAVGNNTAASGDGPDQPEDATAREAAEQAKMDAAKAAP</sequence>
<dbReference type="Proteomes" id="UP001310594">
    <property type="component" value="Unassembled WGS sequence"/>
</dbReference>
<evidence type="ECO:0000313" key="2">
    <source>
        <dbReference type="EMBL" id="KAK5698975.1"/>
    </source>
</evidence>
<accession>A0AAN7W6U6</accession>
<organism evidence="2 3">
    <name type="scientific">Elasticomyces elasticus</name>
    <dbReference type="NCBI Taxonomy" id="574655"/>
    <lineage>
        <taxon>Eukaryota</taxon>
        <taxon>Fungi</taxon>
        <taxon>Dikarya</taxon>
        <taxon>Ascomycota</taxon>
        <taxon>Pezizomycotina</taxon>
        <taxon>Dothideomycetes</taxon>
        <taxon>Dothideomycetidae</taxon>
        <taxon>Mycosphaerellales</taxon>
        <taxon>Teratosphaeriaceae</taxon>
        <taxon>Elasticomyces</taxon>
    </lineage>
</organism>
<reference evidence="2" key="1">
    <citation type="submission" date="2023-08" db="EMBL/GenBank/DDBJ databases">
        <title>Black Yeasts Isolated from many extreme environments.</title>
        <authorList>
            <person name="Coleine C."/>
            <person name="Stajich J.E."/>
            <person name="Selbmann L."/>
        </authorList>
    </citation>
    <scope>NUCLEOTIDE SEQUENCE</scope>
    <source>
        <strain evidence="2">CCFEE 5810</strain>
    </source>
</reference>
<name>A0AAN7W6U6_9PEZI</name>
<dbReference type="AlphaFoldDB" id="A0AAN7W6U6"/>
<comment type="caution">
    <text evidence="2">The sequence shown here is derived from an EMBL/GenBank/DDBJ whole genome shotgun (WGS) entry which is preliminary data.</text>
</comment>
<feature type="compositionally biased region" description="Basic and acidic residues" evidence="1">
    <location>
        <begin position="124"/>
        <end position="142"/>
    </location>
</feature>
<feature type="region of interest" description="Disordered" evidence="1">
    <location>
        <begin position="83"/>
        <end position="142"/>
    </location>
</feature>
<gene>
    <name evidence="2" type="ORF">LTR97_006624</name>
</gene>
<proteinExistence type="predicted"/>
<protein>
    <submittedName>
        <fullName evidence="2">Uncharacterized protein</fullName>
    </submittedName>
</protein>
<evidence type="ECO:0000256" key="1">
    <source>
        <dbReference type="SAM" id="MobiDB-lite"/>
    </source>
</evidence>